<feature type="non-terminal residue" evidence="3">
    <location>
        <position position="443"/>
    </location>
</feature>
<evidence type="ECO:0000259" key="2">
    <source>
        <dbReference type="PROSITE" id="PS50826"/>
    </source>
</evidence>
<dbReference type="Proteomes" id="UP000736164">
    <property type="component" value="Unassembled WGS sequence"/>
</dbReference>
<dbReference type="PANTHER" id="PTHR46753:SF3">
    <property type="entry name" value="PDZ DOMAIN-CONTAINING PROTEIN"/>
    <property type="match status" value="1"/>
</dbReference>
<dbReference type="InterPro" id="IPR037213">
    <property type="entry name" value="Run_dom_sf"/>
</dbReference>
<dbReference type="InterPro" id="IPR004012">
    <property type="entry name" value="Run_dom"/>
</dbReference>
<dbReference type="PROSITE" id="PS50826">
    <property type="entry name" value="RUN"/>
    <property type="match status" value="1"/>
</dbReference>
<reference evidence="3" key="1">
    <citation type="journal article" date="2021" name="Cell">
        <title>Tracing the genetic footprints of vertebrate landing in non-teleost ray-finned fishes.</title>
        <authorList>
            <person name="Bi X."/>
            <person name="Wang K."/>
            <person name="Yang L."/>
            <person name="Pan H."/>
            <person name="Jiang H."/>
            <person name="Wei Q."/>
            <person name="Fang M."/>
            <person name="Yu H."/>
            <person name="Zhu C."/>
            <person name="Cai Y."/>
            <person name="He Y."/>
            <person name="Gan X."/>
            <person name="Zeng H."/>
            <person name="Yu D."/>
            <person name="Zhu Y."/>
            <person name="Jiang H."/>
            <person name="Qiu Q."/>
            <person name="Yang H."/>
            <person name="Zhang Y.E."/>
            <person name="Wang W."/>
            <person name="Zhu M."/>
            <person name="He S."/>
            <person name="Zhang G."/>
        </authorList>
    </citation>
    <scope>NUCLEOTIDE SEQUENCE</scope>
    <source>
        <strain evidence="3">Allg_001</strain>
    </source>
</reference>
<dbReference type="Gene3D" id="1.20.58.900">
    <property type="match status" value="1"/>
</dbReference>
<accession>A0A8J7P4C4</accession>
<evidence type="ECO:0000313" key="4">
    <source>
        <dbReference type="Proteomes" id="UP000736164"/>
    </source>
</evidence>
<dbReference type="Gene3D" id="2.30.42.10">
    <property type="match status" value="1"/>
</dbReference>
<dbReference type="SMART" id="SM00228">
    <property type="entry name" value="PDZ"/>
    <property type="match status" value="1"/>
</dbReference>
<feature type="domain" description="PDZ" evidence="1">
    <location>
        <begin position="175"/>
        <end position="232"/>
    </location>
</feature>
<dbReference type="Gene3D" id="2.30.29.30">
    <property type="entry name" value="Pleckstrin-homology domain (PH domain)/Phosphotyrosine-binding domain (PTB)"/>
    <property type="match status" value="1"/>
</dbReference>
<evidence type="ECO:0000313" key="3">
    <source>
        <dbReference type="EMBL" id="MBN3325037.1"/>
    </source>
</evidence>
<keyword evidence="4" id="KW-1185">Reference proteome</keyword>
<dbReference type="PANTHER" id="PTHR46753">
    <property type="entry name" value="FYVE AND COILED-COIL DOMAIN-CONTAINING PROTEIN 1"/>
    <property type="match status" value="1"/>
</dbReference>
<sequence>LLVCILNLQSEGGAVTDESPHLSSCCQLLEIILRKGLQQTVLGLIRKDYWHWLEQLPQQDSCGRLSQLSMAIEKTITCKKVITSQGRGRYFLRLALNRRILGNVVQHLLHTPKLLEWYDPAVSILRNEEFMEPFLSLLLVLSEMEFSLNIQNSSFLDESWMLPVYETYETVPCRELGMVLRYLGKRVFVLELVEGSQAHADHFVRPGDIIDEINGVSLRNACNGQAGIVLQRLKGKPLTLKLIRWLNSDGTVYRPMVKLLKALQQENPKFQLYPKSQVSMEEGATQCLRDGRIVYIVKYLGKADVGVFGGKEVLQQGIPLVLDQKLPGKSHLHFEEQHSEQQGWKANNSCPPKTEERPVSTVLFDLKETHVICIEKSSKQELFQHHYPEISCVGRYSRSDQTIFAFCVADCPETPEACSFSCVVMRASSAQECEEIVNRIGEC</sequence>
<dbReference type="CDD" id="cd17682">
    <property type="entry name" value="RUN_RUFY4_like"/>
    <property type="match status" value="1"/>
</dbReference>
<dbReference type="Pfam" id="PF00595">
    <property type="entry name" value="PDZ"/>
    <property type="match status" value="1"/>
</dbReference>
<protein>
    <submittedName>
        <fullName evidence="3">RUFY4 protein</fullName>
    </submittedName>
</protein>
<dbReference type="SMART" id="SM00593">
    <property type="entry name" value="RUN"/>
    <property type="match status" value="1"/>
</dbReference>
<dbReference type="InterPro" id="IPR036034">
    <property type="entry name" value="PDZ_sf"/>
</dbReference>
<comment type="caution">
    <text evidence="3">The sequence shown here is derived from an EMBL/GenBank/DDBJ whole genome shotgun (WGS) entry which is preliminary data.</text>
</comment>
<evidence type="ECO:0000259" key="1">
    <source>
        <dbReference type="PROSITE" id="PS50106"/>
    </source>
</evidence>
<dbReference type="AlphaFoldDB" id="A0A8J7P4C4"/>
<organism evidence="3 4">
    <name type="scientific">Atractosteus spatula</name>
    <name type="common">Alligator gar</name>
    <name type="synonym">Lepisosteus spatula</name>
    <dbReference type="NCBI Taxonomy" id="7917"/>
    <lineage>
        <taxon>Eukaryota</taxon>
        <taxon>Metazoa</taxon>
        <taxon>Chordata</taxon>
        <taxon>Craniata</taxon>
        <taxon>Vertebrata</taxon>
        <taxon>Euteleostomi</taxon>
        <taxon>Actinopterygii</taxon>
        <taxon>Neopterygii</taxon>
        <taxon>Holostei</taxon>
        <taxon>Semionotiformes</taxon>
        <taxon>Lepisosteidae</taxon>
        <taxon>Atractosteus</taxon>
    </lineage>
</organism>
<feature type="domain" description="RUN" evidence="2">
    <location>
        <begin position="16"/>
        <end position="153"/>
    </location>
</feature>
<gene>
    <name evidence="3" type="primary">Rufy4</name>
    <name evidence="3" type="ORF">GTO95_0015770</name>
</gene>
<dbReference type="PROSITE" id="PS50106">
    <property type="entry name" value="PDZ"/>
    <property type="match status" value="1"/>
</dbReference>
<feature type="non-terminal residue" evidence="3">
    <location>
        <position position="1"/>
    </location>
</feature>
<name>A0A8J7P4C4_ATRSP</name>
<dbReference type="SUPFAM" id="SSF140741">
    <property type="entry name" value="RUN domain-like"/>
    <property type="match status" value="1"/>
</dbReference>
<dbReference type="InterPro" id="IPR001478">
    <property type="entry name" value="PDZ"/>
</dbReference>
<dbReference type="CDD" id="cd00136">
    <property type="entry name" value="PDZ_canonical"/>
    <property type="match status" value="1"/>
</dbReference>
<dbReference type="SUPFAM" id="SSF50729">
    <property type="entry name" value="PH domain-like"/>
    <property type="match status" value="1"/>
</dbReference>
<dbReference type="Pfam" id="PF02759">
    <property type="entry name" value="RUN"/>
    <property type="match status" value="1"/>
</dbReference>
<proteinExistence type="predicted"/>
<dbReference type="InterPro" id="IPR011993">
    <property type="entry name" value="PH-like_dom_sf"/>
</dbReference>
<dbReference type="SUPFAM" id="SSF50156">
    <property type="entry name" value="PDZ domain-like"/>
    <property type="match status" value="1"/>
</dbReference>
<dbReference type="EMBL" id="JAAWVO010073723">
    <property type="protein sequence ID" value="MBN3325037.1"/>
    <property type="molecule type" value="Genomic_DNA"/>
</dbReference>